<reference evidence="2 3" key="1">
    <citation type="submission" date="2014-04" db="EMBL/GenBank/DDBJ databases">
        <authorList>
            <consortium name="DOE Joint Genome Institute"/>
            <person name="Kuo A."/>
            <person name="Kohler A."/>
            <person name="Costa M.D."/>
            <person name="Nagy L.G."/>
            <person name="Floudas D."/>
            <person name="Copeland A."/>
            <person name="Barry K.W."/>
            <person name="Cichocki N."/>
            <person name="Veneault-Fourrey C."/>
            <person name="LaButti K."/>
            <person name="Lindquist E.A."/>
            <person name="Lipzen A."/>
            <person name="Lundell T."/>
            <person name="Morin E."/>
            <person name="Murat C."/>
            <person name="Sun H."/>
            <person name="Tunlid A."/>
            <person name="Henrissat B."/>
            <person name="Grigoriev I.V."/>
            <person name="Hibbett D.S."/>
            <person name="Martin F."/>
            <person name="Nordberg H.P."/>
            <person name="Cantor M.N."/>
            <person name="Hua S.X."/>
        </authorList>
    </citation>
    <scope>NUCLEOTIDE SEQUENCE [LARGE SCALE GENOMIC DNA]</scope>
    <source>
        <strain evidence="2 3">441</strain>
    </source>
</reference>
<sequence length="69" mass="7795">MCLDATSPDSDADEEITSPFGRTEQPLTTMAWFNSDWNRRSHEYHWSSTTRCIEVGTPSVASYLLPLGK</sequence>
<dbReference type="Proteomes" id="UP000054018">
    <property type="component" value="Unassembled WGS sequence"/>
</dbReference>
<dbReference type="EMBL" id="KN833701">
    <property type="protein sequence ID" value="KIK26459.1"/>
    <property type="molecule type" value="Genomic_DNA"/>
</dbReference>
<name>A0A0C9ZKG5_9AGAM</name>
<proteinExistence type="predicted"/>
<evidence type="ECO:0000313" key="3">
    <source>
        <dbReference type="Proteomes" id="UP000054018"/>
    </source>
</evidence>
<reference evidence="3" key="2">
    <citation type="submission" date="2015-01" db="EMBL/GenBank/DDBJ databases">
        <title>Evolutionary Origins and Diversification of the Mycorrhizal Mutualists.</title>
        <authorList>
            <consortium name="DOE Joint Genome Institute"/>
            <consortium name="Mycorrhizal Genomics Consortium"/>
            <person name="Kohler A."/>
            <person name="Kuo A."/>
            <person name="Nagy L.G."/>
            <person name="Floudas D."/>
            <person name="Copeland A."/>
            <person name="Barry K.W."/>
            <person name="Cichocki N."/>
            <person name="Veneault-Fourrey C."/>
            <person name="LaButti K."/>
            <person name="Lindquist E.A."/>
            <person name="Lipzen A."/>
            <person name="Lundell T."/>
            <person name="Morin E."/>
            <person name="Murat C."/>
            <person name="Riley R."/>
            <person name="Ohm R."/>
            <person name="Sun H."/>
            <person name="Tunlid A."/>
            <person name="Henrissat B."/>
            <person name="Grigoriev I.V."/>
            <person name="Hibbett D.S."/>
            <person name="Martin F."/>
        </authorList>
    </citation>
    <scope>NUCLEOTIDE SEQUENCE [LARGE SCALE GENOMIC DNA]</scope>
    <source>
        <strain evidence="3">441</strain>
    </source>
</reference>
<evidence type="ECO:0000313" key="2">
    <source>
        <dbReference type="EMBL" id="KIK26459.1"/>
    </source>
</evidence>
<accession>A0A0C9ZKG5</accession>
<protein>
    <submittedName>
        <fullName evidence="2">Uncharacterized protein</fullName>
    </submittedName>
</protein>
<gene>
    <name evidence="2" type="ORF">PISMIDRAFT_675815</name>
</gene>
<feature type="region of interest" description="Disordered" evidence="1">
    <location>
        <begin position="1"/>
        <end position="23"/>
    </location>
</feature>
<evidence type="ECO:0000256" key="1">
    <source>
        <dbReference type="SAM" id="MobiDB-lite"/>
    </source>
</evidence>
<dbReference type="HOGENOM" id="CLU_2776880_0_0_1"/>
<keyword evidence="3" id="KW-1185">Reference proteome</keyword>
<dbReference type="AlphaFoldDB" id="A0A0C9ZKG5"/>
<organism evidence="2 3">
    <name type="scientific">Pisolithus microcarpus 441</name>
    <dbReference type="NCBI Taxonomy" id="765257"/>
    <lineage>
        <taxon>Eukaryota</taxon>
        <taxon>Fungi</taxon>
        <taxon>Dikarya</taxon>
        <taxon>Basidiomycota</taxon>
        <taxon>Agaricomycotina</taxon>
        <taxon>Agaricomycetes</taxon>
        <taxon>Agaricomycetidae</taxon>
        <taxon>Boletales</taxon>
        <taxon>Sclerodermatineae</taxon>
        <taxon>Pisolithaceae</taxon>
        <taxon>Pisolithus</taxon>
    </lineage>
</organism>